<dbReference type="InterPro" id="IPR015424">
    <property type="entry name" value="PyrdxlP-dep_Trfase"/>
</dbReference>
<evidence type="ECO:0000256" key="6">
    <source>
        <dbReference type="HAMAP-Rule" id="MF_01023"/>
    </source>
</evidence>
<evidence type="ECO:0000256" key="4">
    <source>
        <dbReference type="ARBA" id="ARBA00022679"/>
    </source>
</evidence>
<comment type="similarity">
    <text evidence="6">Belongs to the class-II pyridoxal-phosphate-dependent aminotransferase family. Histidinol-phosphate aminotransferase subfamily.</text>
</comment>
<dbReference type="SUPFAM" id="SSF53383">
    <property type="entry name" value="PLP-dependent transferases"/>
    <property type="match status" value="1"/>
</dbReference>
<sequence length="366" mass="41394">MNNKIEKIARKSLSFISPYVPGKPEEQLFREKGLLKVIKLASNENPFGASPFAIKAIKNRARTINRYPEGSAFALKEKLSRTLGVNMQQIIVGSGSSEIISLTIQSFCEPGDEVIFATPSFVIYRILAHAFGAIPIEVKLNPDFSYNLNAYLESISKRTKLLILCNPNNPTGTYIKKQELEWLIKNVPDNVIILSDEAYVEYVEADDFGSAFQWLGKENMIIARTFSKVYGLAGLRIGYGIASPDIIGIMEKIRPPFNTSSLAQDAAIAALDDTDFVKKSIYYNKKEKIYLFENLKRLGFTVFHSEANFLFCRTEKNITEICEKLEENGVIIRPVDGFDPNWNYMRITIGKPSENRFLIKQLKKIC</sequence>
<dbReference type="CDD" id="cd00609">
    <property type="entry name" value="AAT_like"/>
    <property type="match status" value="1"/>
</dbReference>
<comment type="pathway">
    <text evidence="6">Amino-acid biosynthesis; L-histidine biosynthesis; L-histidine from 5-phospho-alpha-D-ribose 1-diphosphate: step 7/9.</text>
</comment>
<dbReference type="Gene3D" id="3.90.1150.10">
    <property type="entry name" value="Aspartate Aminotransferase, domain 1"/>
    <property type="match status" value="1"/>
</dbReference>
<keyword evidence="6" id="KW-0028">Amino-acid biosynthesis</keyword>
<dbReference type="HAMAP" id="MF_01023">
    <property type="entry name" value="HisC_aminotrans_2"/>
    <property type="match status" value="1"/>
</dbReference>
<dbReference type="UniPathway" id="UPA00031">
    <property type="reaction ID" value="UER00012"/>
</dbReference>
<feature type="modified residue" description="N6-(pyridoxal phosphate)lysine" evidence="6">
    <location>
        <position position="228"/>
    </location>
</feature>
<comment type="catalytic activity">
    <reaction evidence="6">
        <text>L-histidinol phosphate + 2-oxoglutarate = 3-(imidazol-4-yl)-2-oxopropyl phosphate + L-glutamate</text>
        <dbReference type="Rhea" id="RHEA:23744"/>
        <dbReference type="ChEBI" id="CHEBI:16810"/>
        <dbReference type="ChEBI" id="CHEBI:29985"/>
        <dbReference type="ChEBI" id="CHEBI:57766"/>
        <dbReference type="ChEBI" id="CHEBI:57980"/>
        <dbReference type="EC" id="2.6.1.9"/>
    </reaction>
</comment>
<dbReference type="PANTHER" id="PTHR43643">
    <property type="entry name" value="HISTIDINOL-PHOSPHATE AMINOTRANSFERASE 2"/>
    <property type="match status" value="1"/>
</dbReference>
<dbReference type="InterPro" id="IPR005861">
    <property type="entry name" value="HisP_aminotrans"/>
</dbReference>
<evidence type="ECO:0000256" key="1">
    <source>
        <dbReference type="ARBA" id="ARBA00001933"/>
    </source>
</evidence>
<keyword evidence="4 6" id="KW-0808">Transferase</keyword>
<protein>
    <recommendedName>
        <fullName evidence="6">Histidinol-phosphate aminotransferase</fullName>
        <ecNumber evidence="6">2.6.1.9</ecNumber>
    </recommendedName>
    <alternativeName>
        <fullName evidence="6">Imidazole acetol-phosphate transaminase</fullName>
    </alternativeName>
</protein>
<accession>A0A1V6C435</accession>
<dbReference type="NCBIfam" id="TIGR01141">
    <property type="entry name" value="hisC"/>
    <property type="match status" value="1"/>
</dbReference>
<evidence type="ECO:0000259" key="7">
    <source>
        <dbReference type="Pfam" id="PF00155"/>
    </source>
</evidence>
<dbReference type="GO" id="GO:0000105">
    <property type="term" value="P:L-histidine biosynthetic process"/>
    <property type="evidence" value="ECO:0007669"/>
    <property type="project" value="UniProtKB-UniRule"/>
</dbReference>
<keyword evidence="6" id="KW-0368">Histidine biosynthesis</keyword>
<organism evidence="8">
    <name type="scientific">candidate division TA06 bacterium ADurb.Bin131</name>
    <dbReference type="NCBI Taxonomy" id="1852827"/>
    <lineage>
        <taxon>Bacteria</taxon>
        <taxon>Bacteria division TA06</taxon>
    </lineage>
</organism>
<keyword evidence="3 6" id="KW-0032">Aminotransferase</keyword>
<evidence type="ECO:0000256" key="5">
    <source>
        <dbReference type="ARBA" id="ARBA00022898"/>
    </source>
</evidence>
<proteinExistence type="inferred from homology"/>
<dbReference type="Proteomes" id="UP000485562">
    <property type="component" value="Unassembled WGS sequence"/>
</dbReference>
<dbReference type="EC" id="2.6.1.9" evidence="6"/>
<dbReference type="PANTHER" id="PTHR43643:SF3">
    <property type="entry name" value="HISTIDINOL-PHOSPHATE AMINOTRANSFERASE"/>
    <property type="match status" value="1"/>
</dbReference>
<dbReference type="InterPro" id="IPR004839">
    <property type="entry name" value="Aminotransferase_I/II_large"/>
</dbReference>
<comment type="cofactor">
    <cofactor evidence="1 6">
        <name>pyridoxal 5'-phosphate</name>
        <dbReference type="ChEBI" id="CHEBI:597326"/>
    </cofactor>
</comment>
<reference evidence="8" key="1">
    <citation type="submission" date="2017-02" db="EMBL/GenBank/DDBJ databases">
        <title>Delving into the versatile metabolic prowess of the omnipresent phylum Bacteroidetes.</title>
        <authorList>
            <person name="Nobu M.K."/>
            <person name="Mei R."/>
            <person name="Narihiro T."/>
            <person name="Kuroda K."/>
            <person name="Liu W.-T."/>
        </authorList>
    </citation>
    <scope>NUCLEOTIDE SEQUENCE</scope>
    <source>
        <strain evidence="8">ADurb.Bin131</strain>
    </source>
</reference>
<evidence type="ECO:0000256" key="2">
    <source>
        <dbReference type="ARBA" id="ARBA00011738"/>
    </source>
</evidence>
<comment type="caution">
    <text evidence="8">The sequence shown here is derived from an EMBL/GenBank/DDBJ whole genome shotgun (WGS) entry which is preliminary data.</text>
</comment>
<gene>
    <name evidence="8" type="primary">hisC2</name>
    <name evidence="6" type="synonym">hisC</name>
    <name evidence="8" type="ORF">BWX89_01610</name>
</gene>
<dbReference type="GO" id="GO:0004400">
    <property type="term" value="F:histidinol-phosphate transaminase activity"/>
    <property type="evidence" value="ECO:0007669"/>
    <property type="project" value="UniProtKB-UniRule"/>
</dbReference>
<dbReference type="InterPro" id="IPR050106">
    <property type="entry name" value="HistidinolP_aminotransfase"/>
</dbReference>
<feature type="domain" description="Aminotransferase class I/classII large" evidence="7">
    <location>
        <begin position="36"/>
        <end position="360"/>
    </location>
</feature>
<dbReference type="InterPro" id="IPR015422">
    <property type="entry name" value="PyrdxlP-dep_Trfase_small"/>
</dbReference>
<keyword evidence="5 6" id="KW-0663">Pyridoxal phosphate</keyword>
<comment type="subunit">
    <text evidence="2 6">Homodimer.</text>
</comment>
<dbReference type="AlphaFoldDB" id="A0A1V6C435"/>
<name>A0A1V6C435_UNCT6</name>
<dbReference type="InterPro" id="IPR015421">
    <property type="entry name" value="PyrdxlP-dep_Trfase_major"/>
</dbReference>
<dbReference type="EMBL" id="MWDQ01000150">
    <property type="protein sequence ID" value="OQB71689.1"/>
    <property type="molecule type" value="Genomic_DNA"/>
</dbReference>
<dbReference type="GO" id="GO:0030170">
    <property type="term" value="F:pyridoxal phosphate binding"/>
    <property type="evidence" value="ECO:0007669"/>
    <property type="project" value="InterPro"/>
</dbReference>
<evidence type="ECO:0000313" key="8">
    <source>
        <dbReference type="EMBL" id="OQB71689.1"/>
    </source>
</evidence>
<dbReference type="Gene3D" id="3.40.640.10">
    <property type="entry name" value="Type I PLP-dependent aspartate aminotransferase-like (Major domain)"/>
    <property type="match status" value="1"/>
</dbReference>
<dbReference type="Pfam" id="PF00155">
    <property type="entry name" value="Aminotran_1_2"/>
    <property type="match status" value="1"/>
</dbReference>
<evidence type="ECO:0000256" key="3">
    <source>
        <dbReference type="ARBA" id="ARBA00022576"/>
    </source>
</evidence>